<keyword evidence="3" id="KW-1185">Reference proteome</keyword>
<dbReference type="Pfam" id="PF09250">
    <property type="entry name" value="Prim-Pol"/>
    <property type="match status" value="1"/>
</dbReference>
<dbReference type="RefSeq" id="WP_324716431.1">
    <property type="nucleotide sequence ID" value="NZ_CP141615.1"/>
</dbReference>
<name>A0ABZ1BWV2_9FIRM</name>
<proteinExistence type="predicted"/>
<dbReference type="Proteomes" id="UP001332192">
    <property type="component" value="Chromosome"/>
</dbReference>
<evidence type="ECO:0000313" key="2">
    <source>
        <dbReference type="EMBL" id="WRP17159.1"/>
    </source>
</evidence>
<gene>
    <name evidence="2" type="ORF">U7230_13890</name>
</gene>
<organism evidence="2 3">
    <name type="scientific">Carboxydichorda subterranea</name>
    <dbReference type="NCBI Taxonomy" id="3109565"/>
    <lineage>
        <taxon>Bacteria</taxon>
        <taxon>Bacillati</taxon>
        <taxon>Bacillota</taxon>
        <taxon>Limnochordia</taxon>
        <taxon>Limnochordales</taxon>
        <taxon>Geochordaceae</taxon>
        <taxon>Carboxydichorda</taxon>
    </lineage>
</organism>
<dbReference type="Pfam" id="PF06048">
    <property type="entry name" value="DUF927"/>
    <property type="match status" value="1"/>
</dbReference>
<dbReference type="SUPFAM" id="SSF56747">
    <property type="entry name" value="Prim-pol domain"/>
    <property type="match status" value="1"/>
</dbReference>
<sequence>MTAASNGAAIQKAAKAYIRLGWRPIPYEAGTKGPKTKGWAKWKITENEIAERFHEGTNIGIVLGAASRGLVDIDLDCPEAVQAAPLLLPPTGAKFGQEGKEPGHWLYQCRPAPKNQRFQDPRAESESTILEVRAEGLQTMFPPSLHPNGRRIVWAERTSVPAVDKSALVTAASRLAAAVLLGRHWAAPGGRHQASLALAGGLSRLGWDRDAIMDFMRAVCLIAGDGEADDRLRAVTSTLERDDGEPTIGFKTLAEIIDPAIVFTAAKWLGYRQTDGGKGRPGGYAVSDGCIVRIRLTKDGPVNDTLAFFEARIAEEIIEDDGAERVRRWVMEGSTPDGRALPRAVITAAEYPSMSWVSREWGTRAVVAAGQAAKDSLREAIQRLSGDVPERYIYAHTGWRQIGGRWAFLHAGGALGAEGVEVRLPDRLARYVLPTPPGDLGETREAVRTALDLTKLFDDRRVGFALLSALARAPLAGMVPATVTLWVYGPSGAFKTTTTTLGLSLYGLFTEHTPPESWLSTENALERSLWTLADLPLVIDDFAPANTRDAERVRQTAQGLLRRLGNHVGRNRLRSDLSAAPSRPPRALAIVTAEELPSGRLSGLARLFPVPVERGQVHFEVLGRLQGQRHALNLAGAAYVEWLRRLRDHDDALPRKLLERQETIRSQAAGGGHPRVADNVAVLALGLETWADVAVGIGAIPEAEGRKLAEEGLAALLDLAEEHHRLLDSEAPERLLLDAIGELVASNRVAIVRLGQGDAGGVPIVGWYDTTHLYLLPEVAYKEAEALLARGRGLAASPQSIWRALEKQGAIVRQSEDRLTSKLPVALIGGGRPRVVRLSRERLRHLGFTLGGFAGTGSQGAGS</sequence>
<protein>
    <submittedName>
        <fullName evidence="2">Bifunctional DNA primase/polymerase</fullName>
    </submittedName>
</protein>
<dbReference type="InterPro" id="IPR015330">
    <property type="entry name" value="DNA_primase/pol_bifunc_N"/>
</dbReference>
<dbReference type="SMART" id="SM00943">
    <property type="entry name" value="Prim-Pol"/>
    <property type="match status" value="1"/>
</dbReference>
<evidence type="ECO:0000259" key="1">
    <source>
        <dbReference type="SMART" id="SM00943"/>
    </source>
</evidence>
<evidence type="ECO:0000313" key="3">
    <source>
        <dbReference type="Proteomes" id="UP001332192"/>
    </source>
</evidence>
<feature type="domain" description="DNA primase/polymerase bifunctional N-terminal" evidence="1">
    <location>
        <begin position="14"/>
        <end position="168"/>
    </location>
</feature>
<accession>A0ABZ1BWV2</accession>
<reference evidence="2 3" key="1">
    <citation type="journal article" date="2024" name="Front. Microbiol.">
        <title>Novel thermophilic genera Geochorda gen. nov. and Carboxydochorda gen. nov. from the deep terrestrial subsurface reveal the ecophysiological diversity in the class Limnochordia.</title>
        <authorList>
            <person name="Karnachuk O.V."/>
            <person name="Lukina A.P."/>
            <person name="Avakyan M.R."/>
            <person name="Kadnikov V.V."/>
            <person name="Begmatov S."/>
            <person name="Beletsky A.V."/>
            <person name="Vlasova K.G."/>
            <person name="Novikov A.A."/>
            <person name="Shcherbakova V.A."/>
            <person name="Mardanov A.V."/>
            <person name="Ravin N.V."/>
        </authorList>
    </citation>
    <scope>NUCLEOTIDE SEQUENCE [LARGE SCALE GENOMIC DNA]</scope>
    <source>
        <strain evidence="2 3">L945</strain>
    </source>
</reference>
<dbReference type="EMBL" id="CP141615">
    <property type="protein sequence ID" value="WRP17159.1"/>
    <property type="molecule type" value="Genomic_DNA"/>
</dbReference>
<dbReference type="InterPro" id="IPR009270">
    <property type="entry name" value="DUF927"/>
</dbReference>